<comment type="similarity">
    <text evidence="2">Belongs to the SELO family.</text>
</comment>
<evidence type="ECO:0000256" key="2">
    <source>
        <dbReference type="ARBA" id="ARBA00009747"/>
    </source>
</evidence>
<feature type="region of interest" description="Disordered" evidence="10">
    <location>
        <begin position="668"/>
        <end position="687"/>
    </location>
</feature>
<dbReference type="STRING" id="1036808.A0A0C3EJL9"/>
<dbReference type="GO" id="GO:0005524">
    <property type="term" value="F:ATP binding"/>
    <property type="evidence" value="ECO:0007669"/>
    <property type="project" value="UniProtKB-KW"/>
</dbReference>
<gene>
    <name evidence="11" type="ORF">SCLCIDRAFT_953531</name>
</gene>
<dbReference type="GO" id="GO:0046872">
    <property type="term" value="F:metal ion binding"/>
    <property type="evidence" value="ECO:0007669"/>
    <property type="project" value="UniProtKB-KW"/>
</dbReference>
<dbReference type="Proteomes" id="UP000053989">
    <property type="component" value="Unassembled WGS sequence"/>
</dbReference>
<evidence type="ECO:0000256" key="1">
    <source>
        <dbReference type="ARBA" id="ARBA00001946"/>
    </source>
</evidence>
<proteinExistence type="inferred from homology"/>
<feature type="compositionally biased region" description="Acidic residues" evidence="10">
    <location>
        <begin position="675"/>
        <end position="685"/>
    </location>
</feature>
<dbReference type="OrthoDB" id="10254721at2759"/>
<evidence type="ECO:0000313" key="11">
    <source>
        <dbReference type="EMBL" id="KIM68439.1"/>
    </source>
</evidence>
<evidence type="ECO:0000256" key="8">
    <source>
        <dbReference type="ARBA" id="ARBA00022842"/>
    </source>
</evidence>
<evidence type="ECO:0000256" key="9">
    <source>
        <dbReference type="ARBA" id="ARBA00031547"/>
    </source>
</evidence>
<keyword evidence="12" id="KW-1185">Reference proteome</keyword>
<keyword evidence="5" id="KW-0479">Metal-binding</keyword>
<keyword evidence="6" id="KW-0547">Nucleotide-binding</keyword>
<dbReference type="Pfam" id="PF02696">
    <property type="entry name" value="SelO"/>
    <property type="match status" value="1"/>
</dbReference>
<dbReference type="PANTHER" id="PTHR32057:SF14">
    <property type="entry name" value="PROTEIN ADENYLYLTRANSFERASE SELO, MITOCHONDRIAL"/>
    <property type="match status" value="1"/>
</dbReference>
<reference evidence="12" key="2">
    <citation type="submission" date="2015-01" db="EMBL/GenBank/DDBJ databases">
        <title>Evolutionary Origins and Diversification of the Mycorrhizal Mutualists.</title>
        <authorList>
            <consortium name="DOE Joint Genome Institute"/>
            <consortium name="Mycorrhizal Genomics Consortium"/>
            <person name="Kohler A."/>
            <person name="Kuo A."/>
            <person name="Nagy L.G."/>
            <person name="Floudas D."/>
            <person name="Copeland A."/>
            <person name="Barry K.W."/>
            <person name="Cichocki N."/>
            <person name="Veneault-Fourrey C."/>
            <person name="LaButti K."/>
            <person name="Lindquist E.A."/>
            <person name="Lipzen A."/>
            <person name="Lundell T."/>
            <person name="Morin E."/>
            <person name="Murat C."/>
            <person name="Riley R."/>
            <person name="Ohm R."/>
            <person name="Sun H."/>
            <person name="Tunlid A."/>
            <person name="Henrissat B."/>
            <person name="Grigoriev I.V."/>
            <person name="Hibbett D.S."/>
            <person name="Martin F."/>
        </authorList>
    </citation>
    <scope>NUCLEOTIDE SEQUENCE [LARGE SCALE GENOMIC DNA]</scope>
    <source>
        <strain evidence="12">Foug A</strain>
    </source>
</reference>
<dbReference type="EMBL" id="KN822009">
    <property type="protein sequence ID" value="KIM68439.1"/>
    <property type="molecule type" value="Genomic_DNA"/>
</dbReference>
<dbReference type="GO" id="GO:0005739">
    <property type="term" value="C:mitochondrion"/>
    <property type="evidence" value="ECO:0007669"/>
    <property type="project" value="TreeGrafter"/>
</dbReference>
<evidence type="ECO:0000256" key="4">
    <source>
        <dbReference type="ARBA" id="ARBA00022695"/>
    </source>
</evidence>
<protein>
    <recommendedName>
        <fullName evidence="9">Selenoprotein O</fullName>
    </recommendedName>
</protein>
<dbReference type="FunCoup" id="A0A0C3EJL9">
    <property type="interactions" value="57"/>
</dbReference>
<dbReference type="PANTHER" id="PTHR32057">
    <property type="entry name" value="PROTEIN ADENYLYLTRANSFERASE SELO, MITOCHONDRIAL"/>
    <property type="match status" value="1"/>
</dbReference>
<evidence type="ECO:0000256" key="5">
    <source>
        <dbReference type="ARBA" id="ARBA00022723"/>
    </source>
</evidence>
<dbReference type="InterPro" id="IPR003846">
    <property type="entry name" value="SelO"/>
</dbReference>
<dbReference type="InParanoid" id="A0A0C3EJL9"/>
<evidence type="ECO:0000313" key="12">
    <source>
        <dbReference type="Proteomes" id="UP000053989"/>
    </source>
</evidence>
<keyword evidence="3" id="KW-0808">Transferase</keyword>
<sequence length="707" mass="78308">MRAPARALSKTVTMAKMPISKLPLPPSSHILTHNLTPDPRTPEPATFLHDVISKSPSIQRRARLVSPEAHFSYVNPMPLEFPYEVSPPGPQEGVYDKGEYIEKWLSDREAKVPSDDKVPLRGHVSVARNQKRQLIALSETCINDCLPLLDFGDAFDDLQPALVPSTLNNVEGTSSSAEAQRARQGLVDVLGGHVSLMSPDPSDTCSNGFAPWSLRYSGHQFGSWAGQLGDGRAITILVTPHPADPDTTYEVQLKGAGRTPFSRMADGLAVLRSSIREYLCSEAMHALGIPTTRSLALVYLPEVSVVRERLEKACVTTRVAETFIRIGNFEAVSPPSGSMFFFGGGQQAANYEALRILGEWTALIFEVARRNAKMVAAWQAYGFMHGVINTDNVSIAGLTIDYGPYAFMDVFDHQHICNHSDQEGRYAYNQQPDMIRYACHSLLNSLAPLIGAEVAQGNKAVQKGWADDVSSETISEWRASGIEVAKSEMQQIIESTYSVEYANAFRRRLALRRVNPSDTTTIVQALLEIMENQGLDFHGTFRKLAFFRPDMLKGDDTDDTTILEAFIAGLLSGTPVPERLATGKATEEWLRWLNQYATRIESERTGPEWASEADFDEARKHAALAANPRFVLRQWVLEEVIKKVEADPDNAKHVLAKVMKMACAPFEPWGREGDAPDDELSEEEREERRYCGLGPRGMLGFQCSCSS</sequence>
<dbReference type="AlphaFoldDB" id="A0A0C3EJL9"/>
<accession>A0A0C3EJL9</accession>
<evidence type="ECO:0000256" key="10">
    <source>
        <dbReference type="SAM" id="MobiDB-lite"/>
    </source>
</evidence>
<evidence type="ECO:0000256" key="3">
    <source>
        <dbReference type="ARBA" id="ARBA00022679"/>
    </source>
</evidence>
<organism evidence="11 12">
    <name type="scientific">Scleroderma citrinum Foug A</name>
    <dbReference type="NCBI Taxonomy" id="1036808"/>
    <lineage>
        <taxon>Eukaryota</taxon>
        <taxon>Fungi</taxon>
        <taxon>Dikarya</taxon>
        <taxon>Basidiomycota</taxon>
        <taxon>Agaricomycotina</taxon>
        <taxon>Agaricomycetes</taxon>
        <taxon>Agaricomycetidae</taxon>
        <taxon>Boletales</taxon>
        <taxon>Sclerodermatineae</taxon>
        <taxon>Sclerodermataceae</taxon>
        <taxon>Scleroderma</taxon>
    </lineage>
</organism>
<evidence type="ECO:0000256" key="6">
    <source>
        <dbReference type="ARBA" id="ARBA00022741"/>
    </source>
</evidence>
<evidence type="ECO:0000256" key="7">
    <source>
        <dbReference type="ARBA" id="ARBA00022840"/>
    </source>
</evidence>
<dbReference type="HOGENOM" id="CLU_010245_2_0_1"/>
<dbReference type="GO" id="GO:0070733">
    <property type="term" value="F:AMPylase activity"/>
    <property type="evidence" value="ECO:0007669"/>
    <property type="project" value="TreeGrafter"/>
</dbReference>
<keyword evidence="8" id="KW-0460">Magnesium</keyword>
<reference evidence="11 12" key="1">
    <citation type="submission" date="2014-04" db="EMBL/GenBank/DDBJ databases">
        <authorList>
            <consortium name="DOE Joint Genome Institute"/>
            <person name="Kuo A."/>
            <person name="Kohler A."/>
            <person name="Nagy L.G."/>
            <person name="Floudas D."/>
            <person name="Copeland A."/>
            <person name="Barry K.W."/>
            <person name="Cichocki N."/>
            <person name="Veneault-Fourrey C."/>
            <person name="LaButti K."/>
            <person name="Lindquist E.A."/>
            <person name="Lipzen A."/>
            <person name="Lundell T."/>
            <person name="Morin E."/>
            <person name="Murat C."/>
            <person name="Sun H."/>
            <person name="Tunlid A."/>
            <person name="Henrissat B."/>
            <person name="Grigoriev I.V."/>
            <person name="Hibbett D.S."/>
            <person name="Martin F."/>
            <person name="Nordberg H.P."/>
            <person name="Cantor M.N."/>
            <person name="Hua S.X."/>
        </authorList>
    </citation>
    <scope>NUCLEOTIDE SEQUENCE [LARGE SCALE GENOMIC DNA]</scope>
    <source>
        <strain evidence="11 12">Foug A</strain>
    </source>
</reference>
<comment type="cofactor">
    <cofactor evidence="1">
        <name>Mg(2+)</name>
        <dbReference type="ChEBI" id="CHEBI:18420"/>
    </cofactor>
</comment>
<keyword evidence="7" id="KW-0067">ATP-binding</keyword>
<name>A0A0C3EJL9_9AGAM</name>
<keyword evidence="4" id="KW-0548">Nucleotidyltransferase</keyword>